<evidence type="ECO:0000256" key="1">
    <source>
        <dbReference type="ARBA" id="ARBA00022705"/>
    </source>
</evidence>
<protein>
    <submittedName>
        <fullName evidence="2">CIC11C00000001220</fullName>
    </submittedName>
</protein>
<dbReference type="AlphaFoldDB" id="A0A1L0D8R3"/>
<organism evidence="2 3">
    <name type="scientific">Sungouiella intermedia</name>
    <dbReference type="NCBI Taxonomy" id="45354"/>
    <lineage>
        <taxon>Eukaryota</taxon>
        <taxon>Fungi</taxon>
        <taxon>Dikarya</taxon>
        <taxon>Ascomycota</taxon>
        <taxon>Saccharomycotina</taxon>
        <taxon>Pichiomycetes</taxon>
        <taxon>Metschnikowiaceae</taxon>
        <taxon>Sungouiella</taxon>
    </lineage>
</organism>
<dbReference type="SUPFAM" id="SSF52540">
    <property type="entry name" value="P-loop containing nucleoside triphosphate hydrolases"/>
    <property type="match status" value="1"/>
</dbReference>
<name>A0A1L0D8R3_9ASCO</name>
<evidence type="ECO:0000313" key="3">
    <source>
        <dbReference type="Proteomes" id="UP000182259"/>
    </source>
</evidence>
<accession>A0A1L0D8R3</accession>
<keyword evidence="1" id="KW-0235">DNA replication</keyword>
<dbReference type="Proteomes" id="UP000182259">
    <property type="component" value="Chromosome I"/>
</dbReference>
<dbReference type="GO" id="GO:0006260">
    <property type="term" value="P:DNA replication"/>
    <property type="evidence" value="ECO:0007669"/>
    <property type="project" value="UniProtKB-KW"/>
</dbReference>
<dbReference type="PANTHER" id="PTHR23389:SF6">
    <property type="entry name" value="REPLICATION FACTOR C SUBUNIT 1"/>
    <property type="match status" value="1"/>
</dbReference>
<dbReference type="GO" id="GO:0005634">
    <property type="term" value="C:nucleus"/>
    <property type="evidence" value="ECO:0007669"/>
    <property type="project" value="TreeGrafter"/>
</dbReference>
<dbReference type="InterPro" id="IPR027417">
    <property type="entry name" value="P-loop_NTPase"/>
</dbReference>
<reference evidence="2 3" key="1">
    <citation type="submission" date="2016-10" db="EMBL/GenBank/DDBJ databases">
        <authorList>
            <person name="de Groot N.N."/>
        </authorList>
    </citation>
    <scope>NUCLEOTIDE SEQUENCE [LARGE SCALE GENOMIC DNA]</scope>
    <source>
        <strain evidence="2 3">PYCC 4715</strain>
    </source>
</reference>
<dbReference type="PANTHER" id="PTHR23389">
    <property type="entry name" value="CHROMOSOME TRANSMISSION FIDELITY FACTOR 18"/>
    <property type="match status" value="1"/>
</dbReference>
<dbReference type="Gene3D" id="3.40.50.300">
    <property type="entry name" value="P-loop containing nucleotide triphosphate hydrolases"/>
    <property type="match status" value="1"/>
</dbReference>
<evidence type="ECO:0000313" key="2">
    <source>
        <dbReference type="EMBL" id="SGZ48755.1"/>
    </source>
</evidence>
<proteinExistence type="predicted"/>
<gene>
    <name evidence="2" type="ORF">SAMEA4029009_CIC11G00000001220</name>
</gene>
<dbReference type="EMBL" id="LT635764">
    <property type="protein sequence ID" value="SGZ48755.1"/>
    <property type="molecule type" value="Genomic_DNA"/>
</dbReference>
<dbReference type="GO" id="GO:0003677">
    <property type="term" value="F:DNA binding"/>
    <property type="evidence" value="ECO:0007669"/>
    <property type="project" value="TreeGrafter"/>
</dbReference>
<sequence length="951" mass="108797">MDIADPVSRILDVSESLSEDFTDMEQKPNNKTMLMSLLSGKQNTKKKLRGRRKKIEGSLNEIADVNTNTMESDSKSHEILNKESIDLKHIDLLEDMALDNGDNADNADNADNTDTSLTEELSEITDTSFDAAEFERRLQSQRTLAELELKVYKEGKSVSAIDLLRGRKEKQENVVKDAELVEHIYQEEPEIVEVVVNNITDHILVEDDPIKLLELKFASKRTAARDLFSSFTPKAVKNSKGEWTLKVKLRLSPQKLAAVKQFENPLMAKGNTGPGPTGKSFLNTLMKTKPSYEVTFKLPKDFLLEIRRISNPLYTKSSGNQKGKPANSVFAMMMQSASQTALPKLTSIQRLKELYPPTIPKSSMHVCPPDQYSYSLERLRELPLKSERTPQIDISKELFDSLLEYKDTLNYAEIKTVISDELNLETIVDRIPLASSNAAHKRILDDFIMKQTIIKNLNWPQRFQPANLETLLLSESSRTFIRDWIDNAFSVLSIQSTKTPRNVKLREQAKRQRKREANMSFIVDDDFGEEEETDEDIFVPVLIISGETGSCKTSSVYAALNALNGYVHEINSGQQRSRKDLYSSLKEFCTTQIIHQNLTVDGTTFQKGVVLFEDCDILFDQDKTFWTVVQDVVNFSKRPIVITVTDTSVIPRNIWDLAEEQNSIVNLLIPDSQSLQQYLWLCAYSCGYDLKIGLLKKIVDDCRVDTSYDLRKALMISQWLCCRLNAPEGKITELIYESPQPTKLTSIEDLKALADQLDNMSASDIIGENSTSKFLHDSHENELLDIYVVHDSMLTKQPSLQHELNIGKELQKMIHGDNDREMTLEFTHNKLRAIVLRFLSSRKKKLPRFLQNLQILRTQTRSRSSSEFVEDEPELQLLPDTSTCYSMSHYPFILDLAPFARLWCCFQKMIFAMDIKSMEKGENINLESFLDWRRFYHNVDEILETSPLKMT</sequence>